<reference evidence="3 4" key="1">
    <citation type="submission" date="2019-05" db="EMBL/GenBank/DDBJ databases">
        <title>Panacibacter sp. strain 17mud1-8 Genome sequencing and assembly.</title>
        <authorList>
            <person name="Chhetri G."/>
        </authorList>
    </citation>
    <scope>NUCLEOTIDE SEQUENCE [LARGE SCALE GENOMIC DNA]</scope>
    <source>
        <strain evidence="3 4">17mud1-8</strain>
    </source>
</reference>
<accession>A0A4U3L0K2</accession>
<dbReference type="InterPro" id="IPR041700">
    <property type="entry name" value="OMP_b-brl_3"/>
</dbReference>
<dbReference type="Proteomes" id="UP000305848">
    <property type="component" value="Unassembled WGS sequence"/>
</dbReference>
<evidence type="ECO:0000313" key="3">
    <source>
        <dbReference type="EMBL" id="TKK68350.1"/>
    </source>
</evidence>
<keyword evidence="4" id="KW-1185">Reference proteome</keyword>
<protein>
    <recommendedName>
        <fullName evidence="2">Outer membrane protein beta-barrel domain-containing protein</fullName>
    </recommendedName>
</protein>
<dbReference type="AlphaFoldDB" id="A0A4U3L0K2"/>
<dbReference type="Gene3D" id="2.60.40.1120">
    <property type="entry name" value="Carboxypeptidase-like, regulatory domain"/>
    <property type="match status" value="1"/>
</dbReference>
<feature type="domain" description="Outer membrane protein beta-barrel" evidence="2">
    <location>
        <begin position="456"/>
        <end position="915"/>
    </location>
</feature>
<evidence type="ECO:0000313" key="4">
    <source>
        <dbReference type="Proteomes" id="UP000305848"/>
    </source>
</evidence>
<dbReference type="SUPFAM" id="SSF56935">
    <property type="entry name" value="Porins"/>
    <property type="match status" value="1"/>
</dbReference>
<dbReference type="GO" id="GO:0030246">
    <property type="term" value="F:carbohydrate binding"/>
    <property type="evidence" value="ECO:0007669"/>
    <property type="project" value="InterPro"/>
</dbReference>
<organism evidence="3 4">
    <name type="scientific">Ilyomonas limi</name>
    <dbReference type="NCBI Taxonomy" id="2575867"/>
    <lineage>
        <taxon>Bacteria</taxon>
        <taxon>Pseudomonadati</taxon>
        <taxon>Bacteroidota</taxon>
        <taxon>Chitinophagia</taxon>
        <taxon>Chitinophagales</taxon>
        <taxon>Chitinophagaceae</taxon>
        <taxon>Ilyomonas</taxon>
    </lineage>
</organism>
<feature type="signal peptide" evidence="1">
    <location>
        <begin position="1"/>
        <end position="19"/>
    </location>
</feature>
<dbReference type="SUPFAM" id="SSF49452">
    <property type="entry name" value="Starch-binding domain-like"/>
    <property type="match status" value="1"/>
</dbReference>
<gene>
    <name evidence="3" type="ORF">FC093_11780</name>
</gene>
<name>A0A4U3L0K2_9BACT</name>
<dbReference type="EMBL" id="SZQL01000008">
    <property type="protein sequence ID" value="TKK68350.1"/>
    <property type="molecule type" value="Genomic_DNA"/>
</dbReference>
<comment type="caution">
    <text evidence="3">The sequence shown here is derived from an EMBL/GenBank/DDBJ whole genome shotgun (WGS) entry which is preliminary data.</text>
</comment>
<proteinExistence type="predicted"/>
<dbReference type="InterPro" id="IPR013784">
    <property type="entry name" value="Carb-bd-like_fold"/>
</dbReference>
<evidence type="ECO:0000256" key="1">
    <source>
        <dbReference type="SAM" id="SignalP"/>
    </source>
</evidence>
<keyword evidence="1" id="KW-0732">Signal</keyword>
<dbReference type="OrthoDB" id="606930at2"/>
<sequence length="929" mass="104676">MRKLTQILLIVLASTTVHAQQATVKGNIYDTINKEHLSNTVIALLRSHDSVLYKFTRSDKDGNFSLQHIIPGKYIVLITENTYADYLDSITINSDTTIALGRVPMTLKANLLKEVIVQQQIAAMRMRGDTLEYAADSFKVRQGASVEEMLKRLPGVQVDKDGKITAQGETVEKVLVDGEEFFGDDPTIATKNLQADAIDKVQVFDKKSDQAEFTGIDDGQKTKTINLKLKADKKKGSFGKVDLASDFQNRWNNSAMINNFKGSVKLSGYGIMSSTGKTGLDWGESEKYGGGNGMQYDEESGGFYINFDNNDDLNNASYYGEGLPKSWSAGLNLSDKFDDDNQSLNGSYRYNKLNTLGSGKTISESRLPGNTFISRDSGTNFSSRQRHSANAIYEWKIDSSTSVKLTGSGYTGTTLGSSISNSFTTNKAGIKINDSYTKTASSGENQNLNVNFLLRKKFKKAGRSLSLNINEQYNSNNSTGTLYGNIHYYDDTTGVMYVDSLTDQLKKNSTSINTIASKITYTEPIIKKLFVEVNYALRSYTANSKKLSYDRDDDGKFSQLNDIYSNDYRFDVLTNTGGAAFRYNGKKVTASAGTDVGFTNFTQKDLMNDTTYKRDYTNFFPKANFTYKINSTSRFQINYNGSTSQPTINQIQPVKDNSNLLVETIGNPDLKQAFNHRIFFNFNSYKVLSQRGFYVYGSFNTTSHAIVTDQSTDLATGKTTLKYFNRNGNYNFYSGGGYNMKLKKLDMFVNAGFDYTGSRYSNRVNNKDNTTNNQAPGVRIGLQKYKEKKYNFYYNSSFFYNFSKSSIQESNTTNYWTQEHNFNANITLPWKLEINTDLQVNLRQKTPSFTENNNVFLWNAYIGRRLLKNDKAIIKIQGYDILNQNKGYSRSINTNITTERNYETIRRYFVLAFTWNFSKSAMDAQPAAQ</sequence>
<evidence type="ECO:0000259" key="2">
    <source>
        <dbReference type="Pfam" id="PF14905"/>
    </source>
</evidence>
<dbReference type="Pfam" id="PF14905">
    <property type="entry name" value="OMP_b-brl_3"/>
    <property type="match status" value="1"/>
</dbReference>
<feature type="chain" id="PRO_5020923239" description="Outer membrane protein beta-barrel domain-containing protein" evidence="1">
    <location>
        <begin position="20"/>
        <end position="929"/>
    </location>
</feature>